<feature type="transmembrane region" description="Helical" evidence="8">
    <location>
        <begin position="82"/>
        <end position="100"/>
    </location>
</feature>
<feature type="transmembrane region" description="Helical" evidence="8">
    <location>
        <begin position="174"/>
        <end position="193"/>
    </location>
</feature>
<dbReference type="CDD" id="cd17321">
    <property type="entry name" value="MFS_MMR_MDR_like"/>
    <property type="match status" value="1"/>
</dbReference>
<dbReference type="GO" id="GO:0022857">
    <property type="term" value="F:transmembrane transporter activity"/>
    <property type="evidence" value="ECO:0007669"/>
    <property type="project" value="InterPro"/>
</dbReference>
<keyword evidence="11" id="KW-1185">Reference proteome</keyword>
<dbReference type="PROSITE" id="PS00216">
    <property type="entry name" value="SUGAR_TRANSPORT_1"/>
    <property type="match status" value="1"/>
</dbReference>
<feature type="transmembrane region" description="Helical" evidence="8">
    <location>
        <begin position="376"/>
        <end position="393"/>
    </location>
</feature>
<feature type="transmembrane region" description="Helical" evidence="8">
    <location>
        <begin position="272"/>
        <end position="292"/>
    </location>
</feature>
<dbReference type="PANTHER" id="PTHR42718:SF46">
    <property type="entry name" value="BLR6921 PROTEIN"/>
    <property type="match status" value="1"/>
</dbReference>
<dbReference type="Proteomes" id="UP000326702">
    <property type="component" value="Chromosome"/>
</dbReference>
<evidence type="ECO:0000256" key="5">
    <source>
        <dbReference type="ARBA" id="ARBA00022989"/>
    </source>
</evidence>
<feature type="compositionally biased region" description="Low complexity" evidence="7">
    <location>
        <begin position="11"/>
        <end position="20"/>
    </location>
</feature>
<evidence type="ECO:0000313" key="10">
    <source>
        <dbReference type="EMBL" id="QFU96780.1"/>
    </source>
</evidence>
<organism evidence="10 11">
    <name type="scientific">Luteimicrobium xylanilyticum</name>
    <dbReference type="NCBI Taxonomy" id="1133546"/>
    <lineage>
        <taxon>Bacteria</taxon>
        <taxon>Bacillati</taxon>
        <taxon>Actinomycetota</taxon>
        <taxon>Actinomycetes</taxon>
        <taxon>Micrococcales</taxon>
        <taxon>Luteimicrobium</taxon>
    </lineage>
</organism>
<evidence type="ECO:0000259" key="9">
    <source>
        <dbReference type="PROSITE" id="PS50850"/>
    </source>
</evidence>
<dbReference type="PRINTS" id="PR01036">
    <property type="entry name" value="TCRTETB"/>
</dbReference>
<keyword evidence="3" id="KW-1003">Cell membrane</keyword>
<dbReference type="PROSITE" id="PS50850">
    <property type="entry name" value="MFS"/>
    <property type="match status" value="1"/>
</dbReference>
<evidence type="ECO:0000313" key="11">
    <source>
        <dbReference type="Proteomes" id="UP000326702"/>
    </source>
</evidence>
<dbReference type="Gene3D" id="1.20.1250.20">
    <property type="entry name" value="MFS general substrate transporter like domains"/>
    <property type="match status" value="1"/>
</dbReference>
<reference evidence="10 11" key="1">
    <citation type="submission" date="2019-10" db="EMBL/GenBank/DDBJ databases">
        <title>Genome sequence of Luteimicrobium xylanilyticum HY-24.</title>
        <authorList>
            <person name="Kim D.Y."/>
            <person name="Park H.-Y."/>
        </authorList>
    </citation>
    <scope>NUCLEOTIDE SEQUENCE [LARGE SCALE GENOMIC DNA]</scope>
    <source>
        <strain evidence="10 11">HY-24</strain>
    </source>
</reference>
<dbReference type="Gene3D" id="1.20.1720.10">
    <property type="entry name" value="Multidrug resistance protein D"/>
    <property type="match status" value="1"/>
</dbReference>
<dbReference type="SUPFAM" id="SSF103473">
    <property type="entry name" value="MFS general substrate transporter"/>
    <property type="match status" value="1"/>
</dbReference>
<protein>
    <submittedName>
        <fullName evidence="10">Putative actinorhodin transporter</fullName>
    </submittedName>
</protein>
<evidence type="ECO:0000256" key="3">
    <source>
        <dbReference type="ARBA" id="ARBA00022475"/>
    </source>
</evidence>
<sequence>MSEHPSVSSLEEPAPTATKEAAVEHVAPDTGAAPTELSNYPRRWAALAVIAVAQLVIILDTSIMNVALPSAAKDLAIPASDLQWVVTAYTLAFGGLLLLGGRVADYAGRKRIFIVGLLGFAAASALGGAAQNEGMLIGARAIQGAFGALLAPAALALITVMFTESHERAKAFGVFGAIAGGGSAVGLIAGGVLTDSLDWRWCLFVNVPVAIIAVLFALRIVPESKAHGDTKFDIPGALLSIIGLATLVYAFTEASKQKVAANGTVTTVGWTDSLVLTLLAVAVVALVAFVVVETRVANPLLPMRVALDRNRGGSYLIFLLVGAGLFAMFFFLSLFLQQVLAWSPLKSGLALLPFSLGIIVMAGIVSRLLPRFGPRPLMIVGLALATTGMLLLIRTSPDASYVSTALPAMIVMSLGMAMVFIPASSTALVGVQPHDAGVASALLNTAQQVGGSLGLALLSTLSISAASSKLTDLVTGGSNPKDLAVQHTASVYGYHTGYFWGAMLFAVGLLVAVFLINAKKDALPAEGAVAAG</sequence>
<dbReference type="InterPro" id="IPR020846">
    <property type="entry name" value="MFS_dom"/>
</dbReference>
<dbReference type="GO" id="GO:0005886">
    <property type="term" value="C:plasma membrane"/>
    <property type="evidence" value="ECO:0007669"/>
    <property type="project" value="UniProtKB-SubCell"/>
</dbReference>
<feature type="transmembrane region" description="Helical" evidence="8">
    <location>
        <begin position="44"/>
        <end position="67"/>
    </location>
</feature>
<keyword evidence="5 8" id="KW-1133">Transmembrane helix</keyword>
<feature type="transmembrane region" description="Helical" evidence="8">
    <location>
        <begin position="112"/>
        <end position="130"/>
    </location>
</feature>
<evidence type="ECO:0000256" key="6">
    <source>
        <dbReference type="ARBA" id="ARBA00023136"/>
    </source>
</evidence>
<evidence type="ECO:0000256" key="8">
    <source>
        <dbReference type="SAM" id="Phobius"/>
    </source>
</evidence>
<proteinExistence type="predicted"/>
<dbReference type="InterPro" id="IPR011701">
    <property type="entry name" value="MFS"/>
</dbReference>
<feature type="transmembrane region" description="Helical" evidence="8">
    <location>
        <begin position="232"/>
        <end position="252"/>
    </location>
</feature>
<dbReference type="AlphaFoldDB" id="A0A5P9Q6P4"/>
<feature type="transmembrane region" description="Helical" evidence="8">
    <location>
        <begin position="405"/>
        <end position="429"/>
    </location>
</feature>
<comment type="subcellular location">
    <subcellularLocation>
        <location evidence="1">Cell membrane</location>
        <topology evidence="1">Multi-pass membrane protein</topology>
    </subcellularLocation>
</comment>
<name>A0A5P9Q6P4_9MICO</name>
<gene>
    <name evidence="10" type="ORF">KDY119_00270</name>
</gene>
<dbReference type="InterPro" id="IPR004638">
    <property type="entry name" value="EmrB-like"/>
</dbReference>
<keyword evidence="2" id="KW-0813">Transport</keyword>
<feature type="transmembrane region" description="Helical" evidence="8">
    <location>
        <begin position="348"/>
        <end position="369"/>
    </location>
</feature>
<feature type="transmembrane region" description="Helical" evidence="8">
    <location>
        <begin position="313"/>
        <end position="336"/>
    </location>
</feature>
<feature type="region of interest" description="Disordered" evidence="7">
    <location>
        <begin position="1"/>
        <end position="20"/>
    </location>
</feature>
<keyword evidence="6 8" id="KW-0472">Membrane</keyword>
<keyword evidence="4 8" id="KW-0812">Transmembrane</keyword>
<dbReference type="InterPro" id="IPR005829">
    <property type="entry name" value="Sugar_transporter_CS"/>
</dbReference>
<dbReference type="KEGG" id="lxl:KDY119_00270"/>
<dbReference type="EMBL" id="CP045529">
    <property type="protein sequence ID" value="QFU96780.1"/>
    <property type="molecule type" value="Genomic_DNA"/>
</dbReference>
<dbReference type="NCBIfam" id="TIGR00711">
    <property type="entry name" value="efflux_EmrB"/>
    <property type="match status" value="1"/>
</dbReference>
<dbReference type="InterPro" id="IPR036259">
    <property type="entry name" value="MFS_trans_sf"/>
</dbReference>
<evidence type="ECO:0000256" key="7">
    <source>
        <dbReference type="SAM" id="MobiDB-lite"/>
    </source>
</evidence>
<evidence type="ECO:0000256" key="4">
    <source>
        <dbReference type="ARBA" id="ARBA00022692"/>
    </source>
</evidence>
<accession>A0A5P9Q6P4</accession>
<feature type="transmembrane region" description="Helical" evidence="8">
    <location>
        <begin position="498"/>
        <end position="516"/>
    </location>
</feature>
<evidence type="ECO:0000256" key="2">
    <source>
        <dbReference type="ARBA" id="ARBA00022448"/>
    </source>
</evidence>
<dbReference type="PANTHER" id="PTHR42718">
    <property type="entry name" value="MAJOR FACILITATOR SUPERFAMILY MULTIDRUG TRANSPORTER MFSC"/>
    <property type="match status" value="1"/>
</dbReference>
<dbReference type="Pfam" id="PF07690">
    <property type="entry name" value="MFS_1"/>
    <property type="match status" value="1"/>
</dbReference>
<feature type="domain" description="Major facilitator superfamily (MFS) profile" evidence="9">
    <location>
        <begin position="46"/>
        <end position="520"/>
    </location>
</feature>
<feature type="transmembrane region" description="Helical" evidence="8">
    <location>
        <begin position="199"/>
        <end position="220"/>
    </location>
</feature>
<evidence type="ECO:0000256" key="1">
    <source>
        <dbReference type="ARBA" id="ARBA00004651"/>
    </source>
</evidence>
<feature type="transmembrane region" description="Helical" evidence="8">
    <location>
        <begin position="142"/>
        <end position="162"/>
    </location>
</feature>